<dbReference type="InterPro" id="IPR036869">
    <property type="entry name" value="J_dom_sf"/>
</dbReference>
<dbReference type="InterPro" id="IPR002939">
    <property type="entry name" value="DnaJ_C"/>
</dbReference>
<dbReference type="Proteomes" id="UP001161017">
    <property type="component" value="Unassembled WGS sequence"/>
</dbReference>
<dbReference type="CDD" id="cd00513">
    <property type="entry name" value="Ribosomal_L32_L32e"/>
    <property type="match status" value="1"/>
</dbReference>
<dbReference type="GO" id="GO:0030544">
    <property type="term" value="F:Hsp70 protein binding"/>
    <property type="evidence" value="ECO:0007669"/>
    <property type="project" value="InterPro"/>
</dbReference>
<dbReference type="GO" id="GO:0006457">
    <property type="term" value="P:protein folding"/>
    <property type="evidence" value="ECO:0007669"/>
    <property type="project" value="InterPro"/>
</dbReference>
<keyword evidence="2" id="KW-0479">Metal-binding</keyword>
<dbReference type="InterPro" id="IPR001623">
    <property type="entry name" value="DnaJ_domain"/>
</dbReference>
<dbReference type="InterPro" id="IPR036351">
    <property type="entry name" value="Ribosomal_eL32_sf"/>
</dbReference>
<dbReference type="InterPro" id="IPR044713">
    <property type="entry name" value="DNJA1/2-like"/>
</dbReference>
<feature type="domain" description="J" evidence="8">
    <location>
        <begin position="8"/>
        <end position="80"/>
    </location>
</feature>
<reference evidence="9" key="1">
    <citation type="journal article" date="2023" name="Genome Biol. Evol.">
        <title>First Whole Genome Sequence and Flow Cytometry Genome Size Data for the Lichen-Forming Fungus Ramalina farinacea (Ascomycota).</title>
        <authorList>
            <person name="Llewellyn T."/>
            <person name="Mian S."/>
            <person name="Hill R."/>
            <person name="Leitch I.J."/>
            <person name="Gaya E."/>
        </authorList>
    </citation>
    <scope>NUCLEOTIDE SEQUENCE</scope>
    <source>
        <strain evidence="9">LIQ254RAFAR</strain>
    </source>
</reference>
<dbReference type="Pfam" id="PF01556">
    <property type="entry name" value="DnaJ_C"/>
    <property type="match status" value="1"/>
</dbReference>
<name>A0AA43TVD0_9LECA</name>
<dbReference type="SMART" id="SM01393">
    <property type="entry name" value="Ribosomal_L32e"/>
    <property type="match status" value="1"/>
</dbReference>
<dbReference type="GO" id="GO:0051082">
    <property type="term" value="F:unfolded protein binding"/>
    <property type="evidence" value="ECO:0007669"/>
    <property type="project" value="InterPro"/>
</dbReference>
<dbReference type="GO" id="GO:1990904">
    <property type="term" value="C:ribonucleoprotein complex"/>
    <property type="evidence" value="ECO:0007669"/>
    <property type="project" value="UniProtKB-KW"/>
</dbReference>
<dbReference type="InterPro" id="IPR008971">
    <property type="entry name" value="HSP40/DnaJ_pept-bd"/>
</dbReference>
<dbReference type="Pfam" id="PF01655">
    <property type="entry name" value="Ribosomal_L32e"/>
    <property type="match status" value="1"/>
</dbReference>
<dbReference type="GO" id="GO:0008270">
    <property type="term" value="F:zinc ion binding"/>
    <property type="evidence" value="ECO:0007669"/>
    <property type="project" value="UniProtKB-KW"/>
</dbReference>
<dbReference type="PROSITE" id="PS50076">
    <property type="entry name" value="DNAJ_2"/>
    <property type="match status" value="1"/>
</dbReference>
<evidence type="ECO:0000256" key="7">
    <source>
        <dbReference type="ARBA" id="ARBA00023274"/>
    </source>
</evidence>
<dbReference type="GO" id="GO:0003735">
    <property type="term" value="F:structural constituent of ribosome"/>
    <property type="evidence" value="ECO:0007669"/>
    <property type="project" value="InterPro"/>
</dbReference>
<dbReference type="Gene3D" id="2.60.260.20">
    <property type="entry name" value="Urease metallochaperone UreE, N-terminal domain"/>
    <property type="match status" value="2"/>
</dbReference>
<dbReference type="InterPro" id="IPR001515">
    <property type="entry name" value="Ribosomal_eL32"/>
</dbReference>
<keyword evidence="7" id="KW-0687">Ribonucleoprotein</keyword>
<dbReference type="SUPFAM" id="SSF46565">
    <property type="entry name" value="Chaperone J-domain"/>
    <property type="match status" value="1"/>
</dbReference>
<dbReference type="CDD" id="cd10747">
    <property type="entry name" value="DnaJ_C"/>
    <property type="match status" value="1"/>
</dbReference>
<dbReference type="PROSITE" id="PS00636">
    <property type="entry name" value="DNAJ_1"/>
    <property type="match status" value="1"/>
</dbReference>
<keyword evidence="10" id="KW-1185">Reference proteome</keyword>
<organism evidence="9 10">
    <name type="scientific">Ramalina farinacea</name>
    <dbReference type="NCBI Taxonomy" id="258253"/>
    <lineage>
        <taxon>Eukaryota</taxon>
        <taxon>Fungi</taxon>
        <taxon>Dikarya</taxon>
        <taxon>Ascomycota</taxon>
        <taxon>Pezizomycotina</taxon>
        <taxon>Lecanoromycetes</taxon>
        <taxon>OSLEUM clade</taxon>
        <taxon>Lecanoromycetidae</taxon>
        <taxon>Lecanorales</taxon>
        <taxon>Lecanorineae</taxon>
        <taxon>Ramalinaceae</taxon>
        <taxon>Ramalina</taxon>
    </lineage>
</organism>
<keyword evidence="5" id="KW-0862">Zinc</keyword>
<dbReference type="AlphaFoldDB" id="A0AA43TVD0"/>
<evidence type="ECO:0000256" key="4">
    <source>
        <dbReference type="ARBA" id="ARBA00022771"/>
    </source>
</evidence>
<protein>
    <submittedName>
        <fullName evidence="9">DnaJ-like protein xdj1</fullName>
    </submittedName>
</protein>
<evidence type="ECO:0000256" key="2">
    <source>
        <dbReference type="ARBA" id="ARBA00022723"/>
    </source>
</evidence>
<keyword evidence="4" id="KW-0863">Zinc-finger</keyword>
<keyword evidence="3" id="KW-0677">Repeat</keyword>
<evidence type="ECO:0000313" key="9">
    <source>
        <dbReference type="EMBL" id="MDI1489438.1"/>
    </source>
</evidence>
<dbReference type="Gene3D" id="1.10.287.110">
    <property type="entry name" value="DnaJ domain"/>
    <property type="match status" value="1"/>
</dbReference>
<evidence type="ECO:0000313" key="10">
    <source>
        <dbReference type="Proteomes" id="UP001161017"/>
    </source>
</evidence>
<dbReference type="PANTHER" id="PTHR43888">
    <property type="entry name" value="DNAJ-LIKE-2, ISOFORM A-RELATED"/>
    <property type="match status" value="1"/>
</dbReference>
<dbReference type="InterPro" id="IPR018253">
    <property type="entry name" value="DnaJ_domain_CS"/>
</dbReference>
<sequence length="477" mass="53410">MSLFNLRDYNRLLQKSFRVNTIRDLLSFDDKFRVEAALTSHPDKVPENERAEADVKFKAISKAYEILSDDDTRHLYDSHGMQAFEAGNGPGSMGVDVDDLLAQMMGMGMGGGMPPGFGGAPRKPRKSKDEEQTYSVTLEDLYKGKTTKFASTKNIICTHCKGTGGKAKAKDSDVLRLEGEADQVPGQEPGDIVFTLEQEEEHRVFERKGADLLAQIEVTLAEALCGFSRVVLKHLDGRGIQIQHPQPAARVLNPDQVIKVPGEGMPHKKSDLKGDLYLTVKINFPDYAWLEKNQAFSKLKDILPKPEKAIEAEEVDDVQYEETADIDDFGAGEADEQQLQHTHPKLVNEEYKKLTSDYLDTKRFNRHQSDTYKCVAPNWRKPKGIDNRVRRRFKGQAVMPSIGFGSNRKTRHMMPSGHKAFVVNNPSEVDLLLMHNKTYAAEIAHSVSSRKRVDIIAKAKQLGVKVTNAKARVTTES</sequence>
<proteinExistence type="inferred from homology"/>
<dbReference type="GO" id="GO:0005840">
    <property type="term" value="C:ribosome"/>
    <property type="evidence" value="ECO:0007669"/>
    <property type="project" value="UniProtKB-KW"/>
</dbReference>
<dbReference type="PRINTS" id="PR00625">
    <property type="entry name" value="JDOMAIN"/>
</dbReference>
<evidence type="ECO:0000256" key="6">
    <source>
        <dbReference type="ARBA" id="ARBA00022980"/>
    </source>
</evidence>
<dbReference type="FunFam" id="2.60.260.20:FF:000003">
    <property type="entry name" value="DnaJ subfamily A member 2"/>
    <property type="match status" value="1"/>
</dbReference>
<dbReference type="SUPFAM" id="SSF52042">
    <property type="entry name" value="Ribosomal protein L32e"/>
    <property type="match status" value="1"/>
</dbReference>
<comment type="caution">
    <text evidence="9">The sequence shown here is derived from an EMBL/GenBank/DDBJ whole genome shotgun (WGS) entry which is preliminary data.</text>
</comment>
<dbReference type="GO" id="GO:0006412">
    <property type="term" value="P:translation"/>
    <property type="evidence" value="ECO:0007669"/>
    <property type="project" value="InterPro"/>
</dbReference>
<keyword evidence="6" id="KW-0689">Ribosomal protein</keyword>
<evidence type="ECO:0000256" key="3">
    <source>
        <dbReference type="ARBA" id="ARBA00022737"/>
    </source>
</evidence>
<comment type="similarity">
    <text evidence="1">Belongs to the eukaryotic ribosomal protein eL32 family.</text>
</comment>
<gene>
    <name evidence="9" type="primary">XDJ1</name>
    <name evidence="9" type="ORF">OHK93_008716</name>
</gene>
<evidence type="ECO:0000256" key="1">
    <source>
        <dbReference type="ARBA" id="ARBA00008431"/>
    </source>
</evidence>
<evidence type="ECO:0000256" key="5">
    <source>
        <dbReference type="ARBA" id="ARBA00022833"/>
    </source>
</evidence>
<dbReference type="CDD" id="cd06257">
    <property type="entry name" value="DnaJ"/>
    <property type="match status" value="1"/>
</dbReference>
<evidence type="ECO:0000259" key="8">
    <source>
        <dbReference type="PROSITE" id="PS50076"/>
    </source>
</evidence>
<accession>A0AA43TVD0</accession>
<dbReference type="EMBL" id="JAPUFD010000009">
    <property type="protein sequence ID" value="MDI1489438.1"/>
    <property type="molecule type" value="Genomic_DNA"/>
</dbReference>
<dbReference type="SUPFAM" id="SSF49493">
    <property type="entry name" value="HSP40/DnaJ peptide-binding domain"/>
    <property type="match status" value="2"/>
</dbReference>
<dbReference type="Pfam" id="PF00226">
    <property type="entry name" value="DnaJ"/>
    <property type="match status" value="1"/>
</dbReference>